<feature type="compositionally biased region" description="Acidic residues" evidence="1">
    <location>
        <begin position="140"/>
        <end position="155"/>
    </location>
</feature>
<reference evidence="2" key="1">
    <citation type="submission" date="2023-07" db="EMBL/GenBank/DDBJ databases">
        <title>draft genome sequence of fig (Ficus carica).</title>
        <authorList>
            <person name="Takahashi T."/>
            <person name="Nishimura K."/>
        </authorList>
    </citation>
    <scope>NUCLEOTIDE SEQUENCE</scope>
</reference>
<feature type="compositionally biased region" description="Low complexity" evidence="1">
    <location>
        <begin position="120"/>
        <end position="139"/>
    </location>
</feature>
<evidence type="ECO:0008006" key="4">
    <source>
        <dbReference type="Google" id="ProtNLM"/>
    </source>
</evidence>
<protein>
    <recommendedName>
        <fullName evidence="4">Protein KAKU4</fullName>
    </recommendedName>
</protein>
<dbReference type="GO" id="GO:0071763">
    <property type="term" value="P:nuclear membrane organization"/>
    <property type="evidence" value="ECO:0007669"/>
    <property type="project" value="TreeGrafter"/>
</dbReference>
<evidence type="ECO:0000256" key="1">
    <source>
        <dbReference type="SAM" id="MobiDB-lite"/>
    </source>
</evidence>
<organism evidence="2 3">
    <name type="scientific">Ficus carica</name>
    <name type="common">Common fig</name>
    <dbReference type="NCBI Taxonomy" id="3494"/>
    <lineage>
        <taxon>Eukaryota</taxon>
        <taxon>Viridiplantae</taxon>
        <taxon>Streptophyta</taxon>
        <taxon>Embryophyta</taxon>
        <taxon>Tracheophyta</taxon>
        <taxon>Spermatophyta</taxon>
        <taxon>Magnoliopsida</taxon>
        <taxon>eudicotyledons</taxon>
        <taxon>Gunneridae</taxon>
        <taxon>Pentapetalae</taxon>
        <taxon>rosids</taxon>
        <taxon>fabids</taxon>
        <taxon>Rosales</taxon>
        <taxon>Moraceae</taxon>
        <taxon>Ficeae</taxon>
        <taxon>Ficus</taxon>
    </lineage>
</organism>
<proteinExistence type="predicted"/>
<dbReference type="PANTHER" id="PTHR33416:SF17">
    <property type="entry name" value="PROTEIN KAKU4"/>
    <property type="match status" value="1"/>
</dbReference>
<sequence>MLCVFGFGWLIFEAETGKTGRLVVVDSETVSFKNRLASYRSGGWVPRGVMQCAILTVPASPRSGGKIVRARRTAGGPRTPYDRPRLANPEPESPNWISKLIFSPTRAIANGAGKLISSVFSQDDSSSSSSSSSSSGSDSSSEENVDNNYGDDDDDISSHGADILKESSGKSEIIKGFRKDAEPMIGQRDSMCAIEELLMQETFTREEGNRLVNIIKARVLEGFSSKGAESRGLAGIPKETTGDEEDLRCTAIMEAKKWLSAKKLKSASKPDVGDVVDDEAVSPVDMAKLYMRTRPQWASPTFKHAEFISQSPTHTHLFKEETPFSIGGSALSASKAKRDTPTTGSWNIQEEIQKVRVKATEEMLRNLPSKKLDWSSRASPISLLAKNIDANVVEKVDASTRLVDDALLTGIFGTRRLQGMFLFWFESEIKKNGIVENLRYGIFISASSGMEITPDGLQNEGPSINRVDIISEQNQDMEVTDVVDGKGGTMDDLGDRVCDEQRLQSSQDVEIRTIPLSDSGVDVVSNHNDASATEKQLRPIAEGSIQGKSLEFWLLYPKSLESNCTTTEGAGNESIYESNGLPPGNGLSTEAVTEQDAMPDGEEHDLVNSSYEKIADGVFEDESCELLSEASVEVPYDYITNGSPNVAQRYSTRQGLKRGLAPNATGDVEKQHGKRPARYNRRKQGISTQ</sequence>
<keyword evidence="3" id="KW-1185">Reference proteome</keyword>
<feature type="region of interest" description="Disordered" evidence="1">
    <location>
        <begin position="651"/>
        <end position="689"/>
    </location>
</feature>
<dbReference type="PANTHER" id="PTHR33416">
    <property type="entry name" value="NUCLEAR PORE COMPLEX PROTEIN NUP1"/>
    <property type="match status" value="1"/>
</dbReference>
<dbReference type="Proteomes" id="UP001187192">
    <property type="component" value="Unassembled WGS sequence"/>
</dbReference>
<dbReference type="AlphaFoldDB" id="A0AA87ZMF9"/>
<gene>
    <name evidence="2" type="ORF">TIFTF001_009043</name>
</gene>
<feature type="region of interest" description="Disordered" evidence="1">
    <location>
        <begin position="65"/>
        <end position="94"/>
    </location>
</feature>
<comment type="caution">
    <text evidence="2">The sequence shown here is derived from an EMBL/GenBank/DDBJ whole genome shotgun (WGS) entry which is preliminary data.</text>
</comment>
<name>A0AA87ZMF9_FICCA</name>
<dbReference type="EMBL" id="BTGU01000010">
    <property type="protein sequence ID" value="GMN39824.1"/>
    <property type="molecule type" value="Genomic_DNA"/>
</dbReference>
<accession>A0AA87ZMF9</accession>
<feature type="region of interest" description="Disordered" evidence="1">
    <location>
        <begin position="120"/>
        <end position="165"/>
    </location>
</feature>
<evidence type="ECO:0000313" key="2">
    <source>
        <dbReference type="EMBL" id="GMN39824.1"/>
    </source>
</evidence>
<dbReference type="GO" id="GO:0005635">
    <property type="term" value="C:nuclear envelope"/>
    <property type="evidence" value="ECO:0007669"/>
    <property type="project" value="TreeGrafter"/>
</dbReference>
<feature type="region of interest" description="Disordered" evidence="1">
    <location>
        <begin position="565"/>
        <end position="585"/>
    </location>
</feature>
<evidence type="ECO:0000313" key="3">
    <source>
        <dbReference type="Proteomes" id="UP001187192"/>
    </source>
</evidence>
<feature type="compositionally biased region" description="Basic residues" evidence="1">
    <location>
        <begin position="672"/>
        <end position="689"/>
    </location>
</feature>